<proteinExistence type="predicted"/>
<comment type="caution">
    <text evidence="1">The sequence shown here is derived from an EMBL/GenBank/DDBJ whole genome shotgun (WGS) entry which is preliminary data.</text>
</comment>
<sequence length="228" mass="24170">MRLTISGNSLRGTEISSLMRSGANAPTAGLKARLIAQRSSASWAVWAIRISTTPFTLAIFSICSACFLISYSSEPSTSVTMQACTVSGKSNLRFLAIALRQVLSISSAEAGTIPACSIWWIVSQAPSNVANINKSVLRNLGIGIRRRIALVTIPKVPSEPTISCVILYPVTFLIDLPPVFMILPSARTTSKPITKLCVTPYLTARIPPASSAILPPIVENLKLAGSGG</sequence>
<dbReference type="AlphaFoldDB" id="A0A645E8Z1"/>
<protein>
    <submittedName>
        <fullName evidence="1">Uncharacterized protein</fullName>
    </submittedName>
</protein>
<accession>A0A645E8Z1</accession>
<reference evidence="1" key="1">
    <citation type="submission" date="2019-08" db="EMBL/GenBank/DDBJ databases">
        <authorList>
            <person name="Kucharzyk K."/>
            <person name="Murdoch R.W."/>
            <person name="Higgins S."/>
            <person name="Loffler F."/>
        </authorList>
    </citation>
    <scope>NUCLEOTIDE SEQUENCE</scope>
</reference>
<gene>
    <name evidence="1" type="ORF">SDC9_145247</name>
</gene>
<dbReference type="EMBL" id="VSSQ01044260">
    <property type="protein sequence ID" value="MPM98066.1"/>
    <property type="molecule type" value="Genomic_DNA"/>
</dbReference>
<organism evidence="1">
    <name type="scientific">bioreactor metagenome</name>
    <dbReference type="NCBI Taxonomy" id="1076179"/>
    <lineage>
        <taxon>unclassified sequences</taxon>
        <taxon>metagenomes</taxon>
        <taxon>ecological metagenomes</taxon>
    </lineage>
</organism>
<evidence type="ECO:0000313" key="1">
    <source>
        <dbReference type="EMBL" id="MPM98066.1"/>
    </source>
</evidence>
<name>A0A645E8Z1_9ZZZZ</name>